<gene>
    <name evidence="2" type="ORF">SNE25_03020</name>
</gene>
<evidence type="ECO:0000313" key="2">
    <source>
        <dbReference type="EMBL" id="WPU94491.1"/>
    </source>
</evidence>
<name>A0ABZ0TNY6_9SPHI</name>
<dbReference type="InterPro" id="IPR034660">
    <property type="entry name" value="DinB/YfiT-like"/>
</dbReference>
<dbReference type="Proteomes" id="UP001324380">
    <property type="component" value="Chromosome"/>
</dbReference>
<feature type="domain" description="DinB-like" evidence="1">
    <location>
        <begin position="18"/>
        <end position="169"/>
    </location>
</feature>
<reference evidence="2 3" key="1">
    <citation type="submission" date="2023-11" db="EMBL/GenBank/DDBJ databases">
        <title>Analysis of the Genomes of Mucilaginibacter gossypii cycad 4 and M. sabulilitoris SNA2: microbes with the potential for plant growth promotion.</title>
        <authorList>
            <person name="Hirsch A.M."/>
            <person name="Humm E."/>
            <person name="Rubbi M."/>
            <person name="Del Vecchio G."/>
            <person name="Ha S.M."/>
            <person name="Pellegrini M."/>
            <person name="Gunsalus R.P."/>
        </authorList>
    </citation>
    <scope>NUCLEOTIDE SEQUENCE [LARGE SCALE GENOMIC DNA]</scope>
    <source>
        <strain evidence="2 3">SNA2</strain>
    </source>
</reference>
<dbReference type="RefSeq" id="WP_321563611.1">
    <property type="nucleotide sequence ID" value="NZ_CP139558.1"/>
</dbReference>
<protein>
    <submittedName>
        <fullName evidence="2">DinB family protein</fullName>
    </submittedName>
</protein>
<dbReference type="SUPFAM" id="SSF109854">
    <property type="entry name" value="DinB/YfiT-like putative metalloenzymes"/>
    <property type="match status" value="1"/>
</dbReference>
<sequence>MKEETIKTNTATQPLPVQLKSTANELLQTLDDVKEEDINKVPFAGSWTAGQLGEHIILSVSGITDLVNGPTGTTRRSPDQYVQALKDMFLDFNLKFTSAEAITPAVKTYDKDSVKKKLANVFERFIVLAETRDLTDSCLAFEFPGMGHLTLLEWMYLTVFHTQRHIHQLQGIKAQL</sequence>
<dbReference type="Gene3D" id="1.20.120.450">
    <property type="entry name" value="dinb family like domain"/>
    <property type="match status" value="1"/>
</dbReference>
<accession>A0ABZ0TNY6</accession>
<organism evidence="2 3">
    <name type="scientific">Mucilaginibacter sabulilitoris</name>
    <dbReference type="NCBI Taxonomy" id="1173583"/>
    <lineage>
        <taxon>Bacteria</taxon>
        <taxon>Pseudomonadati</taxon>
        <taxon>Bacteroidota</taxon>
        <taxon>Sphingobacteriia</taxon>
        <taxon>Sphingobacteriales</taxon>
        <taxon>Sphingobacteriaceae</taxon>
        <taxon>Mucilaginibacter</taxon>
    </lineage>
</organism>
<evidence type="ECO:0000259" key="1">
    <source>
        <dbReference type="Pfam" id="PF12867"/>
    </source>
</evidence>
<proteinExistence type="predicted"/>
<keyword evidence="3" id="KW-1185">Reference proteome</keyword>
<dbReference type="InterPro" id="IPR024775">
    <property type="entry name" value="DinB-like"/>
</dbReference>
<dbReference type="EMBL" id="CP139558">
    <property type="protein sequence ID" value="WPU94491.1"/>
    <property type="molecule type" value="Genomic_DNA"/>
</dbReference>
<dbReference type="Pfam" id="PF12867">
    <property type="entry name" value="DinB_2"/>
    <property type="match status" value="1"/>
</dbReference>
<evidence type="ECO:0000313" key="3">
    <source>
        <dbReference type="Proteomes" id="UP001324380"/>
    </source>
</evidence>